<evidence type="ECO:0000313" key="3">
    <source>
        <dbReference type="Proteomes" id="UP000184069"/>
    </source>
</evidence>
<proteinExistence type="predicted"/>
<reference evidence="2 3" key="1">
    <citation type="submission" date="2016-11" db="EMBL/GenBank/DDBJ databases">
        <authorList>
            <person name="Jaros S."/>
            <person name="Januszkiewicz K."/>
            <person name="Wedrychowicz H."/>
        </authorList>
    </citation>
    <scope>NUCLEOTIDE SEQUENCE [LARGE SCALE GENOMIC DNA]</scope>
    <source>
        <strain evidence="2 3">DSM 27621</strain>
    </source>
</reference>
<dbReference type="InterPro" id="IPR018958">
    <property type="entry name" value="Knr4/Smi1-like_dom"/>
</dbReference>
<organism evidence="2 3">
    <name type="scientific">Chryseobacterium contaminans</name>
    <dbReference type="NCBI Taxonomy" id="1423959"/>
    <lineage>
        <taxon>Bacteria</taxon>
        <taxon>Pseudomonadati</taxon>
        <taxon>Bacteroidota</taxon>
        <taxon>Flavobacteriia</taxon>
        <taxon>Flavobacteriales</taxon>
        <taxon>Weeksellaceae</taxon>
        <taxon>Chryseobacterium group</taxon>
        <taxon>Chryseobacterium</taxon>
    </lineage>
</organism>
<dbReference type="Proteomes" id="UP000184069">
    <property type="component" value="Unassembled WGS sequence"/>
</dbReference>
<dbReference type="SUPFAM" id="SSF160631">
    <property type="entry name" value="SMI1/KNR4-like"/>
    <property type="match status" value="1"/>
</dbReference>
<protein>
    <recommendedName>
        <fullName evidence="1">Knr4/Smi1-like domain-containing protein</fullName>
    </recommendedName>
</protein>
<feature type="domain" description="Knr4/Smi1-like" evidence="1">
    <location>
        <begin position="22"/>
        <end position="128"/>
    </location>
</feature>
<gene>
    <name evidence="2" type="ORF">SAMN05444407_102273</name>
</gene>
<name>A0A1M6XY90_9FLAO</name>
<evidence type="ECO:0000313" key="2">
    <source>
        <dbReference type="EMBL" id="SHL10957.1"/>
    </source>
</evidence>
<dbReference type="SMART" id="SM00860">
    <property type="entry name" value="SMI1_KNR4"/>
    <property type="match status" value="1"/>
</dbReference>
<dbReference type="InterPro" id="IPR037883">
    <property type="entry name" value="Knr4/Smi1-like_sf"/>
</dbReference>
<dbReference type="AlphaFoldDB" id="A0A1M6XY90"/>
<sequence>MEMNYLEKIERLYQLSQDEFSGFSETEITDAEYSLNIKFPDVLRKYYLAIGKNEMVNSSHNRLLNPDTIYFTEDRYLVFYEENQGVVQWGIKETDLSTKNPSVWGNYDTIEESDWHQETKTLEDFFLSMSIYNGTLGGLQYNANSFSPVASETVKYIQQGWSEIPEISWERQKAYTNDYLEVISLSFDETEQCNAIFVGTSLEERFKKILDLPGIDWSYTSYEDMEDEYEEED</sequence>
<evidence type="ECO:0000259" key="1">
    <source>
        <dbReference type="SMART" id="SM00860"/>
    </source>
</evidence>
<accession>A0A1M6XY90</accession>
<dbReference type="EMBL" id="FRBM01000002">
    <property type="protein sequence ID" value="SHL10957.1"/>
    <property type="molecule type" value="Genomic_DNA"/>
</dbReference>
<dbReference type="STRING" id="1423959.SAMN05444407_102273"/>